<feature type="domain" description="TonB-dependent receptor-like beta-barrel" evidence="11">
    <location>
        <begin position="389"/>
        <end position="880"/>
    </location>
</feature>
<evidence type="ECO:0000256" key="1">
    <source>
        <dbReference type="ARBA" id="ARBA00004571"/>
    </source>
</evidence>
<dbReference type="InterPro" id="IPR039426">
    <property type="entry name" value="TonB-dep_rcpt-like"/>
</dbReference>
<dbReference type="SUPFAM" id="SSF56935">
    <property type="entry name" value="Porins"/>
    <property type="match status" value="1"/>
</dbReference>
<dbReference type="PROSITE" id="PS52016">
    <property type="entry name" value="TONB_DEPENDENT_REC_3"/>
    <property type="match status" value="1"/>
</dbReference>
<evidence type="ECO:0000313" key="13">
    <source>
        <dbReference type="EMBL" id="RFM30871.1"/>
    </source>
</evidence>
<feature type="chain" id="PRO_5017608753" evidence="10">
    <location>
        <begin position="25"/>
        <end position="923"/>
    </location>
</feature>
<dbReference type="AlphaFoldDB" id="A0A3E1NSF2"/>
<comment type="subcellular location">
    <subcellularLocation>
        <location evidence="1 8">Cell outer membrane</location>
        <topology evidence="1 8">Multi-pass membrane protein</topology>
    </subcellularLocation>
</comment>
<dbReference type="RefSeq" id="WP_116857417.1">
    <property type="nucleotide sequence ID" value="NZ_QTJV01000018.1"/>
</dbReference>
<feature type="domain" description="TonB-dependent receptor plug" evidence="12">
    <location>
        <begin position="127"/>
        <end position="249"/>
    </location>
</feature>
<evidence type="ECO:0000256" key="5">
    <source>
        <dbReference type="ARBA" id="ARBA00023077"/>
    </source>
</evidence>
<evidence type="ECO:0000256" key="7">
    <source>
        <dbReference type="ARBA" id="ARBA00023237"/>
    </source>
</evidence>
<protein>
    <submittedName>
        <fullName evidence="13">TonB-dependent receptor</fullName>
    </submittedName>
</protein>
<evidence type="ECO:0000256" key="3">
    <source>
        <dbReference type="ARBA" id="ARBA00022452"/>
    </source>
</evidence>
<keyword evidence="5 9" id="KW-0798">TonB box</keyword>
<dbReference type="Gene3D" id="2.170.130.10">
    <property type="entry name" value="TonB-dependent receptor, plug domain"/>
    <property type="match status" value="1"/>
</dbReference>
<dbReference type="EMBL" id="QTJV01000018">
    <property type="protein sequence ID" value="RFM30871.1"/>
    <property type="molecule type" value="Genomic_DNA"/>
</dbReference>
<dbReference type="PANTHER" id="PTHR47234:SF3">
    <property type="entry name" value="SECRETIN_TONB SHORT N-TERMINAL DOMAIN-CONTAINING PROTEIN"/>
    <property type="match status" value="1"/>
</dbReference>
<keyword evidence="7 8" id="KW-0998">Cell outer membrane</keyword>
<dbReference type="Pfam" id="PF07715">
    <property type="entry name" value="Plug"/>
    <property type="match status" value="1"/>
</dbReference>
<accession>A0A3E1NSF2</accession>
<organism evidence="13 14">
    <name type="scientific">Chitinophaga silvisoli</name>
    <dbReference type="NCBI Taxonomy" id="2291814"/>
    <lineage>
        <taxon>Bacteria</taxon>
        <taxon>Pseudomonadati</taxon>
        <taxon>Bacteroidota</taxon>
        <taxon>Chitinophagia</taxon>
        <taxon>Chitinophagales</taxon>
        <taxon>Chitinophagaceae</taxon>
        <taxon>Chitinophaga</taxon>
    </lineage>
</organism>
<evidence type="ECO:0000256" key="9">
    <source>
        <dbReference type="RuleBase" id="RU003357"/>
    </source>
</evidence>
<evidence type="ECO:0000313" key="14">
    <source>
        <dbReference type="Proteomes" id="UP000261174"/>
    </source>
</evidence>
<evidence type="ECO:0000256" key="2">
    <source>
        <dbReference type="ARBA" id="ARBA00022448"/>
    </source>
</evidence>
<evidence type="ECO:0000259" key="11">
    <source>
        <dbReference type="Pfam" id="PF00593"/>
    </source>
</evidence>
<evidence type="ECO:0000256" key="10">
    <source>
        <dbReference type="SAM" id="SignalP"/>
    </source>
</evidence>
<keyword evidence="3 8" id="KW-1134">Transmembrane beta strand</keyword>
<keyword evidence="10" id="KW-0732">Signal</keyword>
<dbReference type="PANTHER" id="PTHR47234">
    <property type="match status" value="1"/>
</dbReference>
<dbReference type="InterPro" id="IPR000531">
    <property type="entry name" value="Beta-barrel_TonB"/>
</dbReference>
<feature type="signal peptide" evidence="10">
    <location>
        <begin position="1"/>
        <end position="24"/>
    </location>
</feature>
<evidence type="ECO:0000256" key="4">
    <source>
        <dbReference type="ARBA" id="ARBA00022692"/>
    </source>
</evidence>
<keyword evidence="14" id="KW-1185">Reference proteome</keyword>
<evidence type="ECO:0000256" key="8">
    <source>
        <dbReference type="PROSITE-ProRule" id="PRU01360"/>
    </source>
</evidence>
<dbReference type="SUPFAM" id="SSF49464">
    <property type="entry name" value="Carboxypeptidase regulatory domain-like"/>
    <property type="match status" value="1"/>
</dbReference>
<evidence type="ECO:0000256" key="6">
    <source>
        <dbReference type="ARBA" id="ARBA00023136"/>
    </source>
</evidence>
<dbReference type="Gene3D" id="2.60.40.1120">
    <property type="entry name" value="Carboxypeptidase-like, regulatory domain"/>
    <property type="match status" value="1"/>
</dbReference>
<dbReference type="InterPro" id="IPR037066">
    <property type="entry name" value="Plug_dom_sf"/>
</dbReference>
<dbReference type="InterPro" id="IPR008969">
    <property type="entry name" value="CarboxyPept-like_regulatory"/>
</dbReference>
<keyword evidence="13" id="KW-0675">Receptor</keyword>
<dbReference type="Proteomes" id="UP000261174">
    <property type="component" value="Unassembled WGS sequence"/>
</dbReference>
<comment type="caution">
    <text evidence="13">The sequence shown here is derived from an EMBL/GenBank/DDBJ whole genome shotgun (WGS) entry which is preliminary data.</text>
</comment>
<dbReference type="GO" id="GO:0009279">
    <property type="term" value="C:cell outer membrane"/>
    <property type="evidence" value="ECO:0007669"/>
    <property type="project" value="UniProtKB-SubCell"/>
</dbReference>
<dbReference type="Pfam" id="PF00593">
    <property type="entry name" value="TonB_dep_Rec_b-barrel"/>
    <property type="match status" value="1"/>
</dbReference>
<keyword evidence="2 8" id="KW-0813">Transport</keyword>
<evidence type="ECO:0000259" key="12">
    <source>
        <dbReference type="Pfam" id="PF07715"/>
    </source>
</evidence>
<dbReference type="InterPro" id="IPR036942">
    <property type="entry name" value="Beta-barrel_TonB_sf"/>
</dbReference>
<gene>
    <name evidence="13" type="ORF">DXN04_31540</name>
</gene>
<comment type="similarity">
    <text evidence="8 9">Belongs to the TonB-dependent receptor family.</text>
</comment>
<dbReference type="Gene3D" id="2.40.170.20">
    <property type="entry name" value="TonB-dependent receptor, beta-barrel domain"/>
    <property type="match status" value="1"/>
</dbReference>
<reference evidence="13 14" key="1">
    <citation type="submission" date="2018-08" db="EMBL/GenBank/DDBJ databases">
        <title>Chitinophaga sp. K20C18050901, a novel bacterium isolated from forest soil.</title>
        <authorList>
            <person name="Wang C."/>
        </authorList>
    </citation>
    <scope>NUCLEOTIDE SEQUENCE [LARGE SCALE GENOMIC DNA]</scope>
    <source>
        <strain evidence="13 14">K20C18050901</strain>
    </source>
</reference>
<dbReference type="Pfam" id="PF13715">
    <property type="entry name" value="CarbopepD_reg_2"/>
    <property type="match status" value="1"/>
</dbReference>
<dbReference type="InterPro" id="IPR012910">
    <property type="entry name" value="Plug_dom"/>
</dbReference>
<name>A0A3E1NSF2_9BACT</name>
<dbReference type="OrthoDB" id="9805434at2"/>
<keyword evidence="4 8" id="KW-0812">Transmembrane</keyword>
<sequence length="923" mass="100420">MIHPVNHFKSLLLFFSLFILSAQITYSQTAGIISGIVKDVHGNVLAGATVQIERTNKGGYTNAQGRFSLETIPGNYTVLVSYVGFVTQHQPVTVKAGEAAVLNISLVASTTMNELVVLGSRSLPRSQTETPVPVDVIDIRRIAENSPQVSVNQILNYVAPSFSSGVQTVADGTDHIDPASLRGLGPDQVLVLVNGKRRYTTALVNVNGTFGRGAVGTDMNAIPTSAIDRIEILRDGAAAQYGSDAIAGVINIILKSSVNQLGISVTSGGNVTSQADHHLDGQTVQTGVNYGIPIGSKGGYINFGGSYDFRNYTNRSGPWSGTIYKAYPGGADKTDSFLVANHITRNDIRMRVGQSKLRSAQLFVNANIPLENNGEIYFFGGIGYRAGNAAGIYRLPNDSRNVIDIYPLGFLPEINSDIYDRSFGAGIRGNLGEWKVDFSNTYGRNEFDFSVQNSLNASLVNASPTRFTCGGPIFAQNTTNLDFSRRIDLFDIAFGAEHRFEKYQLVAGAENSYTDYGRAAKIGVDANGNDILIPDPQGPINTLFGPDGSARPGGAQVFPGFRPENAITATRSAIAAYLDVEANLSRAFLLGAAIRFENYNDFGSTTNGKLTARYKLSDKTALRGSASTGFRAPSLHQQYYSSTSTLFVDGQPYEVGTFTNDSRPAQLLGIPKLKPEKSKSLSAGFTTIAGKFSFTLDGYYTRINDRIVYTDQFSGNNADTASAVDKEIYQLLSLANANRAAFFANAINSETRGVDLVATYSTRLGKGNFRADLSGTYSYTQQVGDIHSSPKLKGKENIYFSRTSRIYLERSVPREKVNLSLSYTLNKLNLFVRNVYFGNVEEATNDPAFYQTYGGKVITDMAIGYRLCKEVRVSIGSNNVLDVYPDLVKNPANTNSNQFRYSRRTTQFGYNGRFLFARLELNL</sequence>
<proteinExistence type="inferred from homology"/>
<keyword evidence="6 8" id="KW-0472">Membrane</keyword>